<gene>
    <name evidence="1" type="ORF">MONBRDRAFT_35580</name>
</gene>
<dbReference type="Gene3D" id="3.40.50.150">
    <property type="entry name" value="Vaccinia Virus protein VP39"/>
    <property type="match status" value="1"/>
</dbReference>
<dbReference type="InterPro" id="IPR013078">
    <property type="entry name" value="His_Pase_superF_clade-1"/>
</dbReference>
<dbReference type="InterPro" id="IPR029033">
    <property type="entry name" value="His_PPase_superfam"/>
</dbReference>
<dbReference type="SUPFAM" id="SSF53335">
    <property type="entry name" value="S-adenosyl-L-methionine-dependent methyltransferases"/>
    <property type="match status" value="1"/>
</dbReference>
<dbReference type="KEGG" id="mbr:MONBRDRAFT_35580"/>
<dbReference type="EMBL" id="CH991543">
    <property type="protein sequence ID" value="EDQ92519.1"/>
    <property type="molecule type" value="Genomic_DNA"/>
</dbReference>
<dbReference type="Proteomes" id="UP000001357">
    <property type="component" value="Unassembled WGS sequence"/>
</dbReference>
<dbReference type="InterPro" id="IPR029063">
    <property type="entry name" value="SAM-dependent_MTases_sf"/>
</dbReference>
<dbReference type="PANTHER" id="PTHR16469">
    <property type="entry name" value="UBIQUITIN-ASSOCIATED AND SH3 DOMAIN-CONTAINING BA-RELATED"/>
    <property type="match status" value="1"/>
</dbReference>
<dbReference type="InParanoid" id="A9UQ18"/>
<dbReference type="SUPFAM" id="SSF53254">
    <property type="entry name" value="Phosphoglycerate mutase-like"/>
    <property type="match status" value="1"/>
</dbReference>
<organism evidence="1 2">
    <name type="scientific">Monosiga brevicollis</name>
    <name type="common">Choanoflagellate</name>
    <dbReference type="NCBI Taxonomy" id="81824"/>
    <lineage>
        <taxon>Eukaryota</taxon>
        <taxon>Choanoflagellata</taxon>
        <taxon>Craspedida</taxon>
        <taxon>Salpingoecidae</taxon>
        <taxon>Monosiga</taxon>
    </lineage>
</organism>
<dbReference type="eggNOG" id="ENOG502S6WK">
    <property type="taxonomic scope" value="Eukaryota"/>
</dbReference>
<proteinExistence type="predicted"/>
<dbReference type="Gene3D" id="3.40.50.1240">
    <property type="entry name" value="Phosphoglycerate mutase-like"/>
    <property type="match status" value="1"/>
</dbReference>
<dbReference type="CDD" id="cd07067">
    <property type="entry name" value="HP_PGM_like"/>
    <property type="match status" value="1"/>
</dbReference>
<evidence type="ECO:0000313" key="1">
    <source>
        <dbReference type="EMBL" id="EDQ92519.1"/>
    </source>
</evidence>
<dbReference type="InterPro" id="IPR051710">
    <property type="entry name" value="Phosphatase_SH3-domain"/>
</dbReference>
<dbReference type="GeneID" id="5888001"/>
<dbReference type="Pfam" id="PF00300">
    <property type="entry name" value="His_Phos_1"/>
    <property type="match status" value="1"/>
</dbReference>
<dbReference type="Pfam" id="PF13578">
    <property type="entry name" value="Methyltransf_24"/>
    <property type="match status" value="1"/>
</dbReference>
<dbReference type="RefSeq" id="XP_001742281.1">
    <property type="nucleotide sequence ID" value="XM_001742229.1"/>
</dbReference>
<name>A9UQ18_MONBE</name>
<dbReference type="PANTHER" id="PTHR16469:SF27">
    <property type="entry name" value="UBIQUITIN-ASSOCIATED AND SH3 DOMAIN-CONTAINING BA-RELATED"/>
    <property type="match status" value="1"/>
</dbReference>
<keyword evidence="2" id="KW-1185">Reference proteome</keyword>
<reference evidence="1 2" key="1">
    <citation type="journal article" date="2008" name="Nature">
        <title>The genome of the choanoflagellate Monosiga brevicollis and the origin of metazoans.</title>
        <authorList>
            <consortium name="JGI Sequencing"/>
            <person name="King N."/>
            <person name="Westbrook M.J."/>
            <person name="Young S.L."/>
            <person name="Kuo A."/>
            <person name="Abedin M."/>
            <person name="Chapman J."/>
            <person name="Fairclough S."/>
            <person name="Hellsten U."/>
            <person name="Isogai Y."/>
            <person name="Letunic I."/>
            <person name="Marr M."/>
            <person name="Pincus D."/>
            <person name="Putnam N."/>
            <person name="Rokas A."/>
            <person name="Wright K.J."/>
            <person name="Zuzow R."/>
            <person name="Dirks W."/>
            <person name="Good M."/>
            <person name="Goodstein D."/>
            <person name="Lemons D."/>
            <person name="Li W."/>
            <person name="Lyons J.B."/>
            <person name="Morris A."/>
            <person name="Nichols S."/>
            <person name="Richter D.J."/>
            <person name="Salamov A."/>
            <person name="Bork P."/>
            <person name="Lim W.A."/>
            <person name="Manning G."/>
            <person name="Miller W.T."/>
            <person name="McGinnis W."/>
            <person name="Shapiro H."/>
            <person name="Tjian R."/>
            <person name="Grigoriev I.V."/>
            <person name="Rokhsar D."/>
        </authorList>
    </citation>
    <scope>NUCLEOTIDE SEQUENCE [LARGE SCALE GENOMIC DNA]</scope>
    <source>
        <strain evidence="2">MX1 / ATCC 50154</strain>
    </source>
</reference>
<protein>
    <submittedName>
        <fullName evidence="1">Uncharacterized protein</fullName>
    </submittedName>
</protein>
<dbReference type="STRING" id="81824.A9UQ18"/>
<evidence type="ECO:0000313" key="2">
    <source>
        <dbReference type="Proteomes" id="UP000001357"/>
    </source>
</evidence>
<accession>A9UQ18</accession>
<sequence length="667" mass="73482">MATARLFVARHCERAAFARDGHFDLELCHQEQAGKRRFWNDALTGEGTRQAVALSRDLPVGSVRRIVASDWLRCVQTASIVARELGLTEIELDPALGEHEREAWFGETGSRPGHLTHSLPELQDFVDATLGPNGQRILLKPHAQPFPDPRRATDAWEVGEARTAAVAQAILTAGVKTFGHTLLVTHGGVGQRTVEALTGDFPGGADFAAWCAVELREEPRTDSNEAVTTASLVRKFGAPLSVTPDQRWADPHLANWRKWFGPEGARLGLDGPARVLELGSWEGLSMSMWLKELVSMHPESCLVCIDHFDDMQTEAGQLRRQRLHANTRCLTQHYKIRVVPRFTLPALMDALHDFNGWHGDGPAIDEGFDLVYVDADHAAHSTLLDALLAWRLLRKGGYLLFDDYEWPTRSPKDPHNPPSQEHPDHPKAGIEAFLALSEHELEVVSRGYQVLVRKTGGQVDTGFISPQSSVVPVAAVVDAETWPSVATDLKELATKASASKRQLDILLLYAQSDVHQSVDEQPGAAWQQKMTEALPVELQRTWLPVPLGSVPLQGAERRAHVGLHLSQVCPGRVAEALFLLPNAVRDSTWASEVLRLWRQRPVEGTVACAAPDRLGAVVLRPHRLARSTVALTLVHESIEAQRAGGWLGVVRRALPETEFVECEPSSA</sequence>
<dbReference type="AlphaFoldDB" id="A9UQ18"/>